<protein>
    <submittedName>
        <fullName evidence="2">GNAT family N-acetyltransferase</fullName>
        <ecNumber evidence="2">2.3.1.-</ecNumber>
    </submittedName>
</protein>
<dbReference type="AlphaFoldDB" id="A0AAE3LUL8"/>
<accession>A0AAE3LUL8</accession>
<organism evidence="2 3">
    <name type="scientific">Halocynthiibacter halioticoli</name>
    <dbReference type="NCBI Taxonomy" id="2986804"/>
    <lineage>
        <taxon>Bacteria</taxon>
        <taxon>Pseudomonadati</taxon>
        <taxon>Pseudomonadota</taxon>
        <taxon>Alphaproteobacteria</taxon>
        <taxon>Rhodobacterales</taxon>
        <taxon>Paracoccaceae</taxon>
        <taxon>Halocynthiibacter</taxon>
    </lineage>
</organism>
<dbReference type="InterPro" id="IPR052564">
    <property type="entry name" value="N-acetyltrans/Recomb-assoc"/>
</dbReference>
<dbReference type="EMBL" id="JAOYFC010000002">
    <property type="protein sequence ID" value="MCV6824730.1"/>
    <property type="molecule type" value="Genomic_DNA"/>
</dbReference>
<dbReference type="Pfam" id="PF13673">
    <property type="entry name" value="Acetyltransf_10"/>
    <property type="match status" value="1"/>
</dbReference>
<dbReference type="SUPFAM" id="SSF55729">
    <property type="entry name" value="Acyl-CoA N-acyltransferases (Nat)"/>
    <property type="match status" value="1"/>
</dbReference>
<feature type="domain" description="N-acetyltransferase" evidence="1">
    <location>
        <begin position="8"/>
        <end position="156"/>
    </location>
</feature>
<dbReference type="EC" id="2.3.1.-" evidence="2"/>
<gene>
    <name evidence="2" type="ORF">OH136_09195</name>
</gene>
<comment type="caution">
    <text evidence="2">The sequence shown here is derived from an EMBL/GenBank/DDBJ whole genome shotgun (WGS) entry which is preliminary data.</text>
</comment>
<dbReference type="GO" id="GO:0016747">
    <property type="term" value="F:acyltransferase activity, transferring groups other than amino-acyl groups"/>
    <property type="evidence" value="ECO:0007669"/>
    <property type="project" value="InterPro"/>
</dbReference>
<proteinExistence type="predicted"/>
<keyword evidence="2" id="KW-0012">Acyltransferase</keyword>
<name>A0AAE3LUL8_9RHOB</name>
<reference evidence="2" key="1">
    <citation type="submission" date="2022-10" db="EMBL/GenBank/DDBJ databases">
        <authorList>
            <person name="Yue Y."/>
        </authorList>
    </citation>
    <scope>NUCLEOTIDE SEQUENCE</scope>
    <source>
        <strain evidence="2">Z654</strain>
    </source>
</reference>
<dbReference type="CDD" id="cd04301">
    <property type="entry name" value="NAT_SF"/>
    <property type="match status" value="1"/>
</dbReference>
<dbReference type="Proteomes" id="UP001208041">
    <property type="component" value="Unassembled WGS sequence"/>
</dbReference>
<evidence type="ECO:0000313" key="2">
    <source>
        <dbReference type="EMBL" id="MCV6824730.1"/>
    </source>
</evidence>
<dbReference type="PROSITE" id="PS51186">
    <property type="entry name" value="GNAT"/>
    <property type="match status" value="1"/>
</dbReference>
<dbReference type="Gene3D" id="3.40.630.30">
    <property type="match status" value="1"/>
</dbReference>
<keyword evidence="3" id="KW-1185">Reference proteome</keyword>
<sequence>MTRTYRRYKVEDAEPTYAVFYRAIREGTADYYSEEQRSAWAASEEMRPGWPERLAQTACWVAEDDGEVIGFFTLEQDGHIDLVFVLPEYHGTDVAGALYDLILVDAHALGLQRLFTEASRMAQPFFAKRGWHITSRETIVREGVELDRYNMARDLF</sequence>
<evidence type="ECO:0000259" key="1">
    <source>
        <dbReference type="PROSITE" id="PS51186"/>
    </source>
</evidence>
<evidence type="ECO:0000313" key="3">
    <source>
        <dbReference type="Proteomes" id="UP001208041"/>
    </source>
</evidence>
<dbReference type="InterPro" id="IPR016181">
    <property type="entry name" value="Acyl_CoA_acyltransferase"/>
</dbReference>
<dbReference type="RefSeq" id="WP_263953584.1">
    <property type="nucleotide sequence ID" value="NZ_JAOYFC010000002.1"/>
</dbReference>
<dbReference type="PANTHER" id="PTHR43451:SF1">
    <property type="entry name" value="ACETYLTRANSFERASE"/>
    <property type="match status" value="1"/>
</dbReference>
<dbReference type="PANTHER" id="PTHR43451">
    <property type="entry name" value="ACETYLTRANSFERASE (GNAT) FAMILY PROTEIN"/>
    <property type="match status" value="1"/>
</dbReference>
<dbReference type="InterPro" id="IPR000182">
    <property type="entry name" value="GNAT_dom"/>
</dbReference>
<keyword evidence="2" id="KW-0808">Transferase</keyword>